<feature type="transmembrane region" description="Helical" evidence="7">
    <location>
        <begin position="72"/>
        <end position="91"/>
    </location>
</feature>
<protein>
    <submittedName>
        <fullName evidence="10">MFS transporter</fullName>
    </submittedName>
</protein>
<dbReference type="SUPFAM" id="SSF103473">
    <property type="entry name" value="MFS general substrate transporter"/>
    <property type="match status" value="1"/>
</dbReference>
<feature type="transmembrane region" description="Helical" evidence="7">
    <location>
        <begin position="159"/>
        <end position="179"/>
    </location>
</feature>
<evidence type="ECO:0000256" key="8">
    <source>
        <dbReference type="SAM" id="SignalP"/>
    </source>
</evidence>
<feature type="chain" id="PRO_5046814701" evidence="8">
    <location>
        <begin position="21"/>
        <end position="400"/>
    </location>
</feature>
<evidence type="ECO:0000256" key="2">
    <source>
        <dbReference type="ARBA" id="ARBA00022448"/>
    </source>
</evidence>
<feature type="signal peptide" evidence="8">
    <location>
        <begin position="1"/>
        <end position="20"/>
    </location>
</feature>
<dbReference type="InterPro" id="IPR036259">
    <property type="entry name" value="MFS_trans_sf"/>
</dbReference>
<accession>A0ABR7NQP6</accession>
<dbReference type="Pfam" id="PF07690">
    <property type="entry name" value="MFS_1"/>
    <property type="match status" value="1"/>
</dbReference>
<evidence type="ECO:0000313" key="11">
    <source>
        <dbReference type="Proteomes" id="UP000647491"/>
    </source>
</evidence>
<keyword evidence="6 7" id="KW-0472">Membrane</keyword>
<keyword evidence="4 7" id="KW-0812">Transmembrane</keyword>
<dbReference type="PANTHER" id="PTHR43414:SF6">
    <property type="entry name" value="MULTIDRUG RESISTANCE PROTEIN MDTG"/>
    <property type="match status" value="1"/>
</dbReference>
<dbReference type="EMBL" id="JACRTJ010000010">
    <property type="protein sequence ID" value="MBC8598443.1"/>
    <property type="molecule type" value="Genomic_DNA"/>
</dbReference>
<gene>
    <name evidence="10" type="ORF">H8708_04215</name>
</gene>
<feature type="transmembrane region" description="Helical" evidence="7">
    <location>
        <begin position="40"/>
        <end position="60"/>
    </location>
</feature>
<feature type="transmembrane region" description="Helical" evidence="7">
    <location>
        <begin position="211"/>
        <end position="233"/>
    </location>
</feature>
<comment type="subcellular location">
    <subcellularLocation>
        <location evidence="1">Cell membrane</location>
        <topology evidence="1">Multi-pass membrane protein</topology>
    </subcellularLocation>
</comment>
<keyword evidence="8" id="KW-0732">Signal</keyword>
<feature type="transmembrane region" description="Helical" evidence="7">
    <location>
        <begin position="370"/>
        <end position="390"/>
    </location>
</feature>
<dbReference type="PROSITE" id="PS50850">
    <property type="entry name" value="MFS"/>
    <property type="match status" value="1"/>
</dbReference>
<keyword evidence="3" id="KW-1003">Cell membrane</keyword>
<feature type="domain" description="Major facilitator superfamily (MFS) profile" evidence="9">
    <location>
        <begin position="6"/>
        <end position="398"/>
    </location>
</feature>
<dbReference type="InterPro" id="IPR020846">
    <property type="entry name" value="MFS_dom"/>
</dbReference>
<dbReference type="Proteomes" id="UP000647491">
    <property type="component" value="Unassembled WGS sequence"/>
</dbReference>
<evidence type="ECO:0000256" key="3">
    <source>
        <dbReference type="ARBA" id="ARBA00022475"/>
    </source>
</evidence>
<feature type="transmembrane region" description="Helical" evidence="7">
    <location>
        <begin position="253"/>
        <end position="276"/>
    </location>
</feature>
<keyword evidence="5 7" id="KW-1133">Transmembrane helix</keyword>
<dbReference type="RefSeq" id="WP_262427058.1">
    <property type="nucleotide sequence ID" value="NZ_JACRTJ010000010.1"/>
</dbReference>
<dbReference type="Gene3D" id="1.20.1250.20">
    <property type="entry name" value="MFS general substrate transporter like domains"/>
    <property type="match status" value="1"/>
</dbReference>
<evidence type="ECO:0000256" key="4">
    <source>
        <dbReference type="ARBA" id="ARBA00022692"/>
    </source>
</evidence>
<sequence>MKYKTRFFLFFFVMVLFNLAANFAHPVTPTVIQDLNLHDYMFGLALAAMMLTNFLLSPFWGKINEYISSRMSLLICCMGYGVAQIWFAYATTELQIVLARMFAGLFTGGIFVSFLTYIVNTAAPEDQGKYLTINATIKSVASAFGYMIGGFLGEFSVKLAFLAQAALLIAVAVGFYLICLPDGKTSLKQVPKKQLMKEANPFQAFADSRKFMSVAFAMLFAVNILINFGNTAFDQAFNYYLKDVLGLTSSYNGIIKAAVGLVSFVANTTLCIWIITKTKIRRSMAVIIAVCTVSALGTALVPNIGIFIALGVIVYAGYSVSVPVLQSMITVQSRPEQKNLVMGFFNATQSLGSIAGSLTAGFIYSVHAKLPFFCTFVIYGFGMLAAIGYMRYRGGKNAAE</sequence>
<evidence type="ECO:0000256" key="5">
    <source>
        <dbReference type="ARBA" id="ARBA00022989"/>
    </source>
</evidence>
<evidence type="ECO:0000259" key="9">
    <source>
        <dbReference type="PROSITE" id="PS50850"/>
    </source>
</evidence>
<evidence type="ECO:0000256" key="1">
    <source>
        <dbReference type="ARBA" id="ARBA00004651"/>
    </source>
</evidence>
<feature type="transmembrane region" description="Helical" evidence="7">
    <location>
        <begin position="340"/>
        <end position="364"/>
    </location>
</feature>
<organism evidence="10 11">
    <name type="scientific">Enterocloster hominis</name>
    <name type="common">ex Liu et al. 2021</name>
    <dbReference type="NCBI Taxonomy" id="2763663"/>
    <lineage>
        <taxon>Bacteria</taxon>
        <taxon>Bacillati</taxon>
        <taxon>Bacillota</taxon>
        <taxon>Clostridia</taxon>
        <taxon>Lachnospirales</taxon>
        <taxon>Lachnospiraceae</taxon>
        <taxon>Enterocloster</taxon>
    </lineage>
</organism>
<evidence type="ECO:0000313" key="10">
    <source>
        <dbReference type="EMBL" id="MBC8598443.1"/>
    </source>
</evidence>
<proteinExistence type="predicted"/>
<evidence type="ECO:0000256" key="6">
    <source>
        <dbReference type="ARBA" id="ARBA00023136"/>
    </source>
</evidence>
<keyword evidence="2" id="KW-0813">Transport</keyword>
<keyword evidence="11" id="KW-1185">Reference proteome</keyword>
<dbReference type="PANTHER" id="PTHR43414">
    <property type="entry name" value="MULTIDRUG RESISTANCE PROTEIN MDTG"/>
    <property type="match status" value="1"/>
</dbReference>
<dbReference type="InterPro" id="IPR011701">
    <property type="entry name" value="MFS"/>
</dbReference>
<feature type="transmembrane region" description="Helical" evidence="7">
    <location>
        <begin position="97"/>
        <end position="119"/>
    </location>
</feature>
<comment type="caution">
    <text evidence="10">The sequence shown here is derived from an EMBL/GenBank/DDBJ whole genome shotgun (WGS) entry which is preliminary data.</text>
</comment>
<name>A0ABR7NQP6_9FIRM</name>
<feature type="transmembrane region" description="Helical" evidence="7">
    <location>
        <begin position="307"/>
        <end position="328"/>
    </location>
</feature>
<evidence type="ECO:0000256" key="7">
    <source>
        <dbReference type="SAM" id="Phobius"/>
    </source>
</evidence>
<reference evidence="10 11" key="1">
    <citation type="submission" date="2020-08" db="EMBL/GenBank/DDBJ databases">
        <title>Genome public.</title>
        <authorList>
            <person name="Liu C."/>
            <person name="Sun Q."/>
        </authorList>
    </citation>
    <scope>NUCLEOTIDE SEQUENCE [LARGE SCALE GENOMIC DNA]</scope>
    <source>
        <strain evidence="10 11">BX10</strain>
    </source>
</reference>
<feature type="transmembrane region" description="Helical" evidence="7">
    <location>
        <begin position="131"/>
        <end position="153"/>
    </location>
</feature>